<dbReference type="Proteomes" id="UP000276133">
    <property type="component" value="Unassembled WGS sequence"/>
</dbReference>
<gene>
    <name evidence="2" type="ORF">BpHYR1_021269</name>
</gene>
<comment type="caution">
    <text evidence="2">The sequence shown here is derived from an EMBL/GenBank/DDBJ whole genome shotgun (WGS) entry which is preliminary data.</text>
</comment>
<evidence type="ECO:0000313" key="2">
    <source>
        <dbReference type="EMBL" id="RNA13641.1"/>
    </source>
</evidence>
<dbReference type="AlphaFoldDB" id="A0A3M7QRD5"/>
<protein>
    <submittedName>
        <fullName evidence="2">Uncharacterized protein</fullName>
    </submittedName>
</protein>
<organism evidence="2 3">
    <name type="scientific">Brachionus plicatilis</name>
    <name type="common">Marine rotifer</name>
    <name type="synonym">Brachionus muelleri</name>
    <dbReference type="NCBI Taxonomy" id="10195"/>
    <lineage>
        <taxon>Eukaryota</taxon>
        <taxon>Metazoa</taxon>
        <taxon>Spiralia</taxon>
        <taxon>Gnathifera</taxon>
        <taxon>Rotifera</taxon>
        <taxon>Eurotatoria</taxon>
        <taxon>Monogononta</taxon>
        <taxon>Pseudotrocha</taxon>
        <taxon>Ploima</taxon>
        <taxon>Brachionidae</taxon>
        <taxon>Brachionus</taxon>
    </lineage>
</organism>
<keyword evidence="1" id="KW-0175">Coiled coil</keyword>
<sequence length="222" mass="26020">MKEKEKRNMDNFSDEIMNLEKNELIEEKKKKEIELQQSNEINNELTQQCESLGSSMVLAEQENIKLKQKIQTLESKNLELTTSSSSIEELQHQMSILKSTINENKLEKSKLNETINNLEREIFENANLQGNFFKLQVESLSKENQRLHQRNLSYIDENHSLLQKIDSNDEIVRKNQFLQFKIDHFEKEKFTVAQQSFILSPKSSSNLFDDSNLGFSKIFTPN</sequence>
<name>A0A3M7QRD5_BRAPC</name>
<evidence type="ECO:0000256" key="1">
    <source>
        <dbReference type="SAM" id="Coils"/>
    </source>
</evidence>
<feature type="coiled-coil region" evidence="1">
    <location>
        <begin position="2"/>
        <end position="121"/>
    </location>
</feature>
<reference evidence="2 3" key="1">
    <citation type="journal article" date="2018" name="Sci. Rep.">
        <title>Genomic signatures of local adaptation to the degree of environmental predictability in rotifers.</title>
        <authorList>
            <person name="Franch-Gras L."/>
            <person name="Hahn C."/>
            <person name="Garcia-Roger E.M."/>
            <person name="Carmona M.J."/>
            <person name="Serra M."/>
            <person name="Gomez A."/>
        </authorList>
    </citation>
    <scope>NUCLEOTIDE SEQUENCE [LARGE SCALE GENOMIC DNA]</scope>
    <source>
        <strain evidence="2">HYR1</strain>
    </source>
</reference>
<dbReference type="EMBL" id="REGN01005355">
    <property type="protein sequence ID" value="RNA13641.1"/>
    <property type="molecule type" value="Genomic_DNA"/>
</dbReference>
<accession>A0A3M7QRD5</accession>
<evidence type="ECO:0000313" key="3">
    <source>
        <dbReference type="Proteomes" id="UP000276133"/>
    </source>
</evidence>
<proteinExistence type="predicted"/>
<keyword evidence="3" id="KW-1185">Reference proteome</keyword>